<dbReference type="Proteomes" id="UP000694387">
    <property type="component" value="Chromosome 14"/>
</dbReference>
<organism evidence="1 2">
    <name type="scientific">Equus asinus</name>
    <name type="common">Donkey</name>
    <name type="synonym">Equus africanus asinus</name>
    <dbReference type="NCBI Taxonomy" id="9793"/>
    <lineage>
        <taxon>Eukaryota</taxon>
        <taxon>Metazoa</taxon>
        <taxon>Chordata</taxon>
        <taxon>Craniata</taxon>
        <taxon>Vertebrata</taxon>
        <taxon>Euteleostomi</taxon>
        <taxon>Mammalia</taxon>
        <taxon>Eutheria</taxon>
        <taxon>Laurasiatheria</taxon>
        <taxon>Perissodactyla</taxon>
        <taxon>Equidae</taxon>
        <taxon>Equus</taxon>
    </lineage>
</organism>
<proteinExistence type="predicted"/>
<protein>
    <submittedName>
        <fullName evidence="1">Uncharacterized protein</fullName>
    </submittedName>
</protein>
<evidence type="ECO:0000313" key="1">
    <source>
        <dbReference type="Ensembl" id="ENSEASP00005053545.1"/>
    </source>
</evidence>
<evidence type="ECO:0000313" key="2">
    <source>
        <dbReference type="Proteomes" id="UP000694387"/>
    </source>
</evidence>
<dbReference type="GeneTree" id="ENSGT00490000044657"/>
<name>A0A9L0JWP9_EQUAS</name>
<dbReference type="AlphaFoldDB" id="A0A9L0JWP9"/>
<keyword evidence="2" id="KW-1185">Reference proteome</keyword>
<reference evidence="1 2" key="1">
    <citation type="journal article" date="2020" name="Nat. Commun.">
        <title>Donkey genomes provide new insights into domestication and selection for coat color.</title>
        <authorList>
            <person name="Wang"/>
            <person name="C."/>
            <person name="Li"/>
            <person name="H."/>
            <person name="Guo"/>
            <person name="Y."/>
            <person name="Huang"/>
            <person name="J."/>
            <person name="Sun"/>
            <person name="Y."/>
            <person name="Min"/>
            <person name="J."/>
            <person name="Wang"/>
            <person name="J."/>
            <person name="Fang"/>
            <person name="X."/>
            <person name="Zhao"/>
            <person name="Z."/>
            <person name="Wang"/>
            <person name="S."/>
            <person name="Zhang"/>
            <person name="Y."/>
            <person name="Liu"/>
            <person name="Q."/>
            <person name="Jiang"/>
            <person name="Q."/>
            <person name="Wang"/>
            <person name="X."/>
            <person name="Guo"/>
            <person name="Y."/>
            <person name="Yang"/>
            <person name="C."/>
            <person name="Wang"/>
            <person name="Y."/>
            <person name="Tian"/>
            <person name="F."/>
            <person name="Zhuang"/>
            <person name="G."/>
            <person name="Fan"/>
            <person name="Y."/>
            <person name="Gao"/>
            <person name="Q."/>
            <person name="Li"/>
            <person name="Y."/>
            <person name="Ju"/>
            <person name="Z."/>
            <person name="Li"/>
            <person name="J."/>
            <person name="Li"/>
            <person name="R."/>
            <person name="Hou"/>
            <person name="M."/>
            <person name="Yang"/>
            <person name="G."/>
            <person name="Liu"/>
            <person name="G."/>
            <person name="Liu"/>
            <person name="W."/>
            <person name="Guo"/>
            <person name="J."/>
            <person name="Pan"/>
            <person name="S."/>
            <person name="Fan"/>
            <person name="G."/>
            <person name="Zhang"/>
            <person name="W."/>
            <person name="Zhang"/>
            <person name="R."/>
            <person name="Yu"/>
            <person name="J."/>
            <person name="Zhang"/>
            <person name="X."/>
            <person name="Yin"/>
            <person name="Q."/>
            <person name="Ji"/>
            <person name="C."/>
            <person name="Jin"/>
            <person name="Y."/>
            <person name="Yue"/>
            <person name="G."/>
            <person name="Liu"/>
            <person name="M."/>
            <person name="Xu"/>
            <person name="J."/>
            <person name="Liu"/>
            <person name="S."/>
            <person name="Jordana"/>
            <person name="J."/>
            <person name="Noce"/>
            <person name="A."/>
            <person name="Amills"/>
            <person name="M."/>
            <person name="Wu"/>
            <person name="D.D."/>
            <person name="Li"/>
            <person name="S."/>
            <person name="Zhou"/>
            <person name="X. and Zhong"/>
            <person name="J."/>
        </authorList>
    </citation>
    <scope>NUCLEOTIDE SEQUENCE [LARGE SCALE GENOMIC DNA]</scope>
</reference>
<sequence length="209" mass="22003">MHTALLNLPRQASRLQRCTPAQPASKGLTGEGADRVLPAEVEALHEAVLGATEQHVGLSGVEADFVHRALVLCEKLVLLVARWPAQVPCDHHAIGGCCGQQVLIHLMPDHISAAQVERGLAAHTQVQLLHKLLLLDGIDLEDAAACHDHLGRVPAHTDGVGRRIQVAVHGAACQCTATQGRGHSGHLLHGCTGSGDRRSVKSACQVSLG</sequence>
<accession>A0A9L0JWP9</accession>
<reference evidence="1" key="2">
    <citation type="submission" date="2025-08" db="UniProtKB">
        <authorList>
            <consortium name="Ensembl"/>
        </authorList>
    </citation>
    <scope>IDENTIFICATION</scope>
</reference>
<reference evidence="1" key="3">
    <citation type="submission" date="2025-09" db="UniProtKB">
        <authorList>
            <consortium name="Ensembl"/>
        </authorList>
    </citation>
    <scope>IDENTIFICATION</scope>
</reference>
<dbReference type="Ensembl" id="ENSEAST00005055006.1">
    <property type="protein sequence ID" value="ENSEASP00005053545.1"/>
    <property type="gene ID" value="ENSEASG00005033656.1"/>
</dbReference>